<sequence length="327" mass="37066">MKKREYPKAIFKRKLIKGVFWSGFFLVLFLSVVAIVRVGNADAGAVALEEPKEKESKERNFALSQGAQTFSVNFVKEYFNWENDDEKKLDRADRLSSYIASGLDEQAGLSYEGMEWSSKMKDAQVWNVESTGADSALVTVRVSQVLTKVTPPDKEAVEKAKKDKKDPPEPKVETTGPHEKFINIPVKTDGKSFVVHQIPYFVASPKKPDIKADSVVDEEGKEKVEDSTIREEATSFLNTFFKVYTTGTQEELSYYVDKNSIQSMHGIMTFKEIQNLIVKKGQQKNDYEVSATIIFTENGSKGQVVYPYHLTVTKKGDRWLVKELNHH</sequence>
<dbReference type="CDD" id="cd16386">
    <property type="entry name" value="TcpC_N"/>
    <property type="match status" value="1"/>
</dbReference>
<gene>
    <name evidence="2" type="ORF">FZC83_21540</name>
</gene>
<accession>A0A5D4RES5</accession>
<dbReference type="InterPro" id="IPR024735">
    <property type="entry name" value="TcpC"/>
</dbReference>
<feature type="region of interest" description="Disordered" evidence="1">
    <location>
        <begin position="151"/>
        <end position="176"/>
    </location>
</feature>
<comment type="caution">
    <text evidence="2">The sequence shown here is derived from an EMBL/GenBank/DDBJ whole genome shotgun (WGS) entry which is preliminary data.</text>
</comment>
<dbReference type="Pfam" id="PF12642">
    <property type="entry name" value="TpcC"/>
    <property type="match status" value="1"/>
</dbReference>
<dbReference type="EMBL" id="VTEQ01000010">
    <property type="protein sequence ID" value="TYS48258.1"/>
    <property type="molecule type" value="Genomic_DNA"/>
</dbReference>
<dbReference type="RefSeq" id="WP_148986151.1">
    <property type="nucleotide sequence ID" value="NZ_JBNILK010000012.1"/>
</dbReference>
<dbReference type="CDD" id="cd16428">
    <property type="entry name" value="TcpC_C"/>
    <property type="match status" value="1"/>
</dbReference>
<dbReference type="Gene3D" id="3.10.450.540">
    <property type="match status" value="2"/>
</dbReference>
<proteinExistence type="predicted"/>
<dbReference type="AlphaFoldDB" id="A0A5D4RES5"/>
<evidence type="ECO:0000313" key="2">
    <source>
        <dbReference type="EMBL" id="TYS48258.1"/>
    </source>
</evidence>
<reference evidence="2 3" key="1">
    <citation type="submission" date="2019-08" db="EMBL/GenBank/DDBJ databases">
        <title>Bacillus genomes from the desert of Cuatro Cienegas, Coahuila.</title>
        <authorList>
            <person name="Olmedo-Alvarez G."/>
        </authorList>
    </citation>
    <scope>NUCLEOTIDE SEQUENCE [LARGE SCALE GENOMIC DNA]</scope>
    <source>
        <strain evidence="2 3">CH108_3D</strain>
    </source>
</reference>
<evidence type="ECO:0000256" key="1">
    <source>
        <dbReference type="SAM" id="MobiDB-lite"/>
    </source>
</evidence>
<dbReference type="Proteomes" id="UP000322997">
    <property type="component" value="Unassembled WGS sequence"/>
</dbReference>
<dbReference type="InterPro" id="IPR035628">
    <property type="entry name" value="TcpC_C"/>
</dbReference>
<organism evidence="2 3">
    <name type="scientific">Rossellomorea marisflavi</name>
    <dbReference type="NCBI Taxonomy" id="189381"/>
    <lineage>
        <taxon>Bacteria</taxon>
        <taxon>Bacillati</taxon>
        <taxon>Bacillota</taxon>
        <taxon>Bacilli</taxon>
        <taxon>Bacillales</taxon>
        <taxon>Bacillaceae</taxon>
        <taxon>Rossellomorea</taxon>
    </lineage>
</organism>
<protein>
    <submittedName>
        <fullName evidence="2">Conjugal transfer protein</fullName>
    </submittedName>
</protein>
<name>A0A5D4RES5_9BACI</name>
<evidence type="ECO:0000313" key="3">
    <source>
        <dbReference type="Proteomes" id="UP000322997"/>
    </source>
</evidence>